<dbReference type="InterPro" id="IPR025724">
    <property type="entry name" value="GAG-pre-integrase_dom"/>
</dbReference>
<evidence type="ECO:0000313" key="3">
    <source>
        <dbReference type="EMBL" id="RDX99058.1"/>
    </source>
</evidence>
<accession>A0A371H8E1</accession>
<dbReference type="Proteomes" id="UP000257109">
    <property type="component" value="Unassembled WGS sequence"/>
</dbReference>
<dbReference type="AlphaFoldDB" id="A0A371H8E1"/>
<comment type="caution">
    <text evidence="3">The sequence shown here is derived from an EMBL/GenBank/DDBJ whole genome shotgun (WGS) entry which is preliminary data.</text>
</comment>
<sequence length="338" mass="39415">MFTLGIKTNELKWLKARIKDEAWSCRMRFGQLNFGALKTLEDEKMVKGMPHINHPNQLCEACLLGSMQEEVLLKKLNQEQMSLSNLYTLIRKTWVYFLKNKFEAFVIYKNFKVVLENKSGYNGIHHPLTVPRTPQQNGPNLCLKNFGPKLFNVQLICLITLLQGMSKVKHLKKHEVERIAYAHVPNQRRSKLGERRVKHEKEEDTYDFLPYFEEDDQEVVAPNEFSTPPPLSTPLIHEASSSEGSLKIYDETEITNDLFFLFVDNEPLTFDEAMKDKRWIQAMEEEIIAIKKNGTWELSNLPKGHKAIGVKWVFKIKKNVKREVERYKARLGAKGYKQ</sequence>
<feature type="domain" description="Reverse transcriptase Ty1/copia-type" evidence="1">
    <location>
        <begin position="293"/>
        <end position="338"/>
    </location>
</feature>
<organism evidence="3 4">
    <name type="scientific">Mucuna pruriens</name>
    <name type="common">Velvet bean</name>
    <name type="synonym">Dolichos pruriens</name>
    <dbReference type="NCBI Taxonomy" id="157652"/>
    <lineage>
        <taxon>Eukaryota</taxon>
        <taxon>Viridiplantae</taxon>
        <taxon>Streptophyta</taxon>
        <taxon>Embryophyta</taxon>
        <taxon>Tracheophyta</taxon>
        <taxon>Spermatophyta</taxon>
        <taxon>Magnoliopsida</taxon>
        <taxon>eudicotyledons</taxon>
        <taxon>Gunneridae</taxon>
        <taxon>Pentapetalae</taxon>
        <taxon>rosids</taxon>
        <taxon>fabids</taxon>
        <taxon>Fabales</taxon>
        <taxon>Fabaceae</taxon>
        <taxon>Papilionoideae</taxon>
        <taxon>50 kb inversion clade</taxon>
        <taxon>NPAAA clade</taxon>
        <taxon>indigoferoid/millettioid clade</taxon>
        <taxon>Phaseoleae</taxon>
        <taxon>Mucuna</taxon>
    </lineage>
</organism>
<name>A0A371H8E1_MUCPR</name>
<dbReference type="Pfam" id="PF13976">
    <property type="entry name" value="gag_pre-integrs"/>
    <property type="match status" value="1"/>
</dbReference>
<evidence type="ECO:0000313" key="4">
    <source>
        <dbReference type="Proteomes" id="UP000257109"/>
    </source>
</evidence>
<evidence type="ECO:0000259" key="1">
    <source>
        <dbReference type="Pfam" id="PF07727"/>
    </source>
</evidence>
<reference evidence="3" key="1">
    <citation type="submission" date="2018-05" db="EMBL/GenBank/DDBJ databases">
        <title>Draft genome of Mucuna pruriens seed.</title>
        <authorList>
            <person name="Nnadi N.E."/>
            <person name="Vos R."/>
            <person name="Hasami M.H."/>
            <person name="Devisetty U.K."/>
            <person name="Aguiy J.C."/>
        </authorList>
    </citation>
    <scope>NUCLEOTIDE SEQUENCE [LARGE SCALE GENOMIC DNA]</scope>
    <source>
        <strain evidence="3">JCA_2017</strain>
    </source>
</reference>
<dbReference type="OrthoDB" id="7473114at2759"/>
<dbReference type="Pfam" id="PF07727">
    <property type="entry name" value="RVT_2"/>
    <property type="match status" value="1"/>
</dbReference>
<evidence type="ECO:0000259" key="2">
    <source>
        <dbReference type="Pfam" id="PF13976"/>
    </source>
</evidence>
<dbReference type="EMBL" id="QJKJ01003317">
    <property type="protein sequence ID" value="RDX99058.1"/>
    <property type="molecule type" value="Genomic_DNA"/>
</dbReference>
<dbReference type="InterPro" id="IPR013103">
    <property type="entry name" value="RVT_2"/>
</dbReference>
<gene>
    <name evidence="3" type="ORF">CR513_17949</name>
</gene>
<feature type="non-terminal residue" evidence="3">
    <location>
        <position position="1"/>
    </location>
</feature>
<keyword evidence="4" id="KW-1185">Reference proteome</keyword>
<feature type="domain" description="GAG-pre-integrase" evidence="2">
    <location>
        <begin position="17"/>
        <end position="65"/>
    </location>
</feature>
<proteinExistence type="predicted"/>
<dbReference type="STRING" id="157652.A0A371H8E1"/>
<protein>
    <submittedName>
        <fullName evidence="3">Mitochondrial protein</fullName>
    </submittedName>
</protein>